<accession>A0A9N7VTG1</accession>
<protein>
    <submittedName>
        <fullName evidence="2">Uncharacterized protein</fullName>
    </submittedName>
</protein>
<feature type="region of interest" description="Disordered" evidence="1">
    <location>
        <begin position="1"/>
        <end position="61"/>
    </location>
</feature>
<evidence type="ECO:0000313" key="3">
    <source>
        <dbReference type="Proteomes" id="UP001153269"/>
    </source>
</evidence>
<evidence type="ECO:0000256" key="1">
    <source>
        <dbReference type="SAM" id="MobiDB-lite"/>
    </source>
</evidence>
<sequence>MLTCGKSMSKPWKGHQHTAGPSTQRKPTDTGRTYLTIISLYGRGEEKEGGGGRESSTSYLPTECLLEERGEEEEWMKRRKGRMKRRKEWRESLVDGVCAAEWAINGKFHHGQEVQNHLRTVIIGKTKQHTATAGAKAKC</sequence>
<feature type="compositionally biased region" description="Polar residues" evidence="1">
    <location>
        <begin position="19"/>
        <end position="33"/>
    </location>
</feature>
<dbReference type="AlphaFoldDB" id="A0A9N7VTG1"/>
<gene>
    <name evidence="2" type="ORF">PLEPLA_LOCUS44343</name>
</gene>
<keyword evidence="3" id="KW-1185">Reference proteome</keyword>
<organism evidence="2 3">
    <name type="scientific">Pleuronectes platessa</name>
    <name type="common">European plaice</name>
    <dbReference type="NCBI Taxonomy" id="8262"/>
    <lineage>
        <taxon>Eukaryota</taxon>
        <taxon>Metazoa</taxon>
        <taxon>Chordata</taxon>
        <taxon>Craniata</taxon>
        <taxon>Vertebrata</taxon>
        <taxon>Euteleostomi</taxon>
        <taxon>Actinopterygii</taxon>
        <taxon>Neopterygii</taxon>
        <taxon>Teleostei</taxon>
        <taxon>Neoteleostei</taxon>
        <taxon>Acanthomorphata</taxon>
        <taxon>Carangaria</taxon>
        <taxon>Pleuronectiformes</taxon>
        <taxon>Pleuronectoidei</taxon>
        <taxon>Pleuronectidae</taxon>
        <taxon>Pleuronectes</taxon>
    </lineage>
</organism>
<comment type="caution">
    <text evidence="2">The sequence shown here is derived from an EMBL/GenBank/DDBJ whole genome shotgun (WGS) entry which is preliminary data.</text>
</comment>
<proteinExistence type="predicted"/>
<reference evidence="2" key="1">
    <citation type="submission" date="2020-03" db="EMBL/GenBank/DDBJ databases">
        <authorList>
            <person name="Weist P."/>
        </authorList>
    </citation>
    <scope>NUCLEOTIDE SEQUENCE</scope>
</reference>
<dbReference type="EMBL" id="CADEAL010004303">
    <property type="protein sequence ID" value="CAB1456559.1"/>
    <property type="molecule type" value="Genomic_DNA"/>
</dbReference>
<evidence type="ECO:0000313" key="2">
    <source>
        <dbReference type="EMBL" id="CAB1456559.1"/>
    </source>
</evidence>
<dbReference type="Proteomes" id="UP001153269">
    <property type="component" value="Unassembled WGS sequence"/>
</dbReference>
<name>A0A9N7VTG1_PLEPL</name>